<protein>
    <recommendedName>
        <fullName evidence="3">Sialate O-acetylesterase domain-containing protein</fullName>
    </recommendedName>
</protein>
<proteinExistence type="predicted"/>
<evidence type="ECO:0000256" key="2">
    <source>
        <dbReference type="SAM" id="SignalP"/>
    </source>
</evidence>
<gene>
    <name evidence="4" type="ORF">MZV50_21355</name>
</gene>
<dbReference type="InterPro" id="IPR036514">
    <property type="entry name" value="SGNH_hydro_sf"/>
</dbReference>
<organism evidence="4 5">
    <name type="scientific">Caulobacter segnis</name>
    <dbReference type="NCBI Taxonomy" id="88688"/>
    <lineage>
        <taxon>Bacteria</taxon>
        <taxon>Pseudomonadati</taxon>
        <taxon>Pseudomonadota</taxon>
        <taxon>Alphaproteobacteria</taxon>
        <taxon>Caulobacterales</taxon>
        <taxon>Caulobacteraceae</taxon>
        <taxon>Caulobacter</taxon>
    </lineage>
</organism>
<keyword evidence="2" id="KW-0732">Signal</keyword>
<sequence>MRRALILLAALAATPASAQSLLNGLFSDHAVVQRDRPLPVFGTAKPGETVTAAFAGQTLSAKAGPDGAWRVDFPATPAGGPYTLTASTPSGSASASDVLVGDVWLCSGQSNMEMQVGASGDAWNQINNGAPNDTIRMATIEKADGRAPAADYKKPPVWKPTNKDNVGAFSAACFYFARELQKTRKVPLGLVHASWGGSGIEAWLTPTALRKVGGYDDAIETLNLSIKDPAAANRRWGETIKGWWSAKHPTEAAVAPWTGAGPWTQAPDGLGVWERWGVPALAEFNGVVWFKTEVTLTPTQAKQASTLTVGQVDEMDTTYVNGVGIGATSGAWLDRSYPLASGALKAGKNTIVVSAYDTYANGGMYGDPTKRALTLADGTRLPLTAWTYRIEPRVGVDQPRAPWDTLAGVSTLYNGMLAPMGPYAYAGVAWYQGETNVGRDQTYAPLLQALMAERRQGQAADLPFLVVQLANYGAFAERPGPSGTAALRDAQRRAVTADGHAGLAVTHDIGNPYDIHPGEKQEVGRRLALAARRLYGEAVTTGPEVVSAKRVGDTVVVTFAQVGDGRLAARQSDHVIGFELCDAANACRWADGRIDGATVVLSGAGTKVRFAWADSPVFNLFDAAGLPAGPFEVPVQ</sequence>
<keyword evidence="5" id="KW-1185">Reference proteome</keyword>
<dbReference type="Proteomes" id="UP001057520">
    <property type="component" value="Chromosome"/>
</dbReference>
<dbReference type="SUPFAM" id="SSF49785">
    <property type="entry name" value="Galactose-binding domain-like"/>
    <property type="match status" value="1"/>
</dbReference>
<evidence type="ECO:0000313" key="4">
    <source>
        <dbReference type="EMBL" id="USQ95082.1"/>
    </source>
</evidence>
<name>A0ABY4ZSU7_9CAUL</name>
<feature type="chain" id="PRO_5045543186" description="Sialate O-acetylesterase domain-containing protein" evidence="2">
    <location>
        <begin position="19"/>
        <end position="636"/>
    </location>
</feature>
<dbReference type="PANTHER" id="PTHR22901:SF0">
    <property type="entry name" value="SIALATE O-ACETYLESTERASE"/>
    <property type="match status" value="1"/>
</dbReference>
<feature type="domain" description="Sialate O-acetylesterase" evidence="3">
    <location>
        <begin position="101"/>
        <end position="227"/>
    </location>
</feature>
<dbReference type="InterPro" id="IPR039329">
    <property type="entry name" value="SIAE"/>
</dbReference>
<dbReference type="Pfam" id="PF03629">
    <property type="entry name" value="SASA"/>
    <property type="match status" value="1"/>
</dbReference>
<evidence type="ECO:0000259" key="3">
    <source>
        <dbReference type="Pfam" id="PF03629"/>
    </source>
</evidence>
<keyword evidence="1" id="KW-0378">Hydrolase</keyword>
<dbReference type="Gene3D" id="2.60.40.10">
    <property type="entry name" value="Immunoglobulins"/>
    <property type="match status" value="1"/>
</dbReference>
<accession>A0ABY4ZSU7</accession>
<feature type="signal peptide" evidence="2">
    <location>
        <begin position="1"/>
        <end position="18"/>
    </location>
</feature>
<dbReference type="PANTHER" id="PTHR22901">
    <property type="entry name" value="SIALATE O-ACETYLESTERASE"/>
    <property type="match status" value="1"/>
</dbReference>
<dbReference type="Gene3D" id="3.40.50.1110">
    <property type="entry name" value="SGNH hydrolase"/>
    <property type="match status" value="2"/>
</dbReference>
<evidence type="ECO:0000256" key="1">
    <source>
        <dbReference type="ARBA" id="ARBA00022801"/>
    </source>
</evidence>
<dbReference type="SUPFAM" id="SSF52266">
    <property type="entry name" value="SGNH hydrolase"/>
    <property type="match status" value="1"/>
</dbReference>
<dbReference type="InterPro" id="IPR008979">
    <property type="entry name" value="Galactose-bd-like_sf"/>
</dbReference>
<evidence type="ECO:0000313" key="5">
    <source>
        <dbReference type="Proteomes" id="UP001057520"/>
    </source>
</evidence>
<dbReference type="EMBL" id="CP096040">
    <property type="protein sequence ID" value="USQ95082.1"/>
    <property type="molecule type" value="Genomic_DNA"/>
</dbReference>
<dbReference type="InterPro" id="IPR005181">
    <property type="entry name" value="SASA"/>
</dbReference>
<dbReference type="InterPro" id="IPR013783">
    <property type="entry name" value="Ig-like_fold"/>
</dbReference>
<reference evidence="4 5" key="1">
    <citation type="submission" date="2022-04" db="EMBL/GenBank/DDBJ databases">
        <title>Genome sequence of soybean root-associated Caulobacter segnis RL271.</title>
        <authorList>
            <person name="Longley R."/>
            <person name="Bonito G."/>
            <person name="Trigodet F."/>
            <person name="Crosson S."/>
            <person name="Fiebig A."/>
        </authorList>
    </citation>
    <scope>NUCLEOTIDE SEQUENCE [LARGE SCALE GENOMIC DNA]</scope>
    <source>
        <strain evidence="4 5">RL271</strain>
    </source>
</reference>